<dbReference type="InterPro" id="IPR037277">
    <property type="entry name" value="Granulin_sf"/>
</dbReference>
<keyword evidence="3" id="KW-0964">Secreted</keyword>
<dbReference type="PROSITE" id="PS51257">
    <property type="entry name" value="PROKAR_LIPOPROTEIN"/>
    <property type="match status" value="1"/>
</dbReference>
<dbReference type="STRING" id="99883.ENSTNIP00000020925"/>
<dbReference type="KEGG" id="tng:GSTEN00032983G001"/>
<accession>Q4RKF2</accession>
<comment type="similarity">
    <text evidence="2">Belongs to the granulin family.</text>
</comment>
<evidence type="ECO:0000256" key="3">
    <source>
        <dbReference type="ARBA" id="ARBA00022525"/>
    </source>
</evidence>
<evidence type="ECO:0000259" key="6">
    <source>
        <dbReference type="PROSITE" id="PS00799"/>
    </source>
</evidence>
<evidence type="ECO:0000313" key="7">
    <source>
        <dbReference type="EMBL" id="CAG11130.1"/>
    </source>
</evidence>
<evidence type="ECO:0000313" key="8">
    <source>
        <dbReference type="Ensembl" id="ENSTNIP00000020925.1"/>
    </source>
</evidence>
<dbReference type="InterPro" id="IPR039036">
    <property type="entry name" value="Granulin_fam"/>
</dbReference>
<sequence length="282" mass="30944">MLKITLSLVAGVLLLGVVSCVQCPDGKECPGKDTCCRHTDGYSCCPYPDAVCCSDMLHCCPSRYTCNLATQMCEKHSLPWFSIPMVMQEAERSSALVLPASVEDSRDPAEEEDSLVVHCDNHYMCPDGNTCCRSPTGVWSCCIYSPGNCCLDGRHCCPMGYHCDSTSRHCLQSLRYPFLARERPSVFQAALIAAPEERSMLLQEKPLTLLTEISNHVQEAVGVKCDSSFSCPEKMTCCKDPQGQWGCCPYQMGQCCADGLHCCEYGYTCSSSSLSCKKSFSP</sequence>
<reference evidence="8" key="3">
    <citation type="submission" date="2025-05" db="UniProtKB">
        <authorList>
            <consortium name="Ensembl"/>
        </authorList>
    </citation>
    <scope>IDENTIFICATION</scope>
</reference>
<dbReference type="PROSITE" id="PS00799">
    <property type="entry name" value="GRANULINS"/>
    <property type="match status" value="2"/>
</dbReference>
<dbReference type="OrthoDB" id="5949339at2759"/>
<dbReference type="PANTHER" id="PTHR12274:SF7">
    <property type="entry name" value="GRANULINS"/>
    <property type="match status" value="1"/>
</dbReference>
<dbReference type="AlphaFoldDB" id="Q4RKF2"/>
<reference evidence="7 9" key="1">
    <citation type="journal article" date="2004" name="Nature">
        <title>Genome duplication in the teleost fish Tetraodon nigroviridis reveals the early vertebrate proto-karyotype.</title>
        <authorList>
            <person name="Jaillon O."/>
            <person name="Aury J.-M."/>
            <person name="Brunet F."/>
            <person name="Petit J.-L."/>
            <person name="Stange-Thomann N."/>
            <person name="Mauceli E."/>
            <person name="Bouneau L."/>
            <person name="Fischer C."/>
            <person name="Ozouf-Costaz C."/>
            <person name="Bernot A."/>
            <person name="Nicaud S."/>
            <person name="Jaffe D."/>
            <person name="Fisher S."/>
            <person name="Lutfalla G."/>
            <person name="Dossat C."/>
            <person name="Segurens B."/>
            <person name="Dasilva C."/>
            <person name="Salanoubat M."/>
            <person name="Levy M."/>
            <person name="Boudet N."/>
            <person name="Castellano S."/>
            <person name="Anthouard V."/>
            <person name="Jubin C."/>
            <person name="Castelli V."/>
            <person name="Katinka M."/>
            <person name="Vacherie B."/>
            <person name="Biemont C."/>
            <person name="Skalli Z."/>
            <person name="Cattolico L."/>
            <person name="Poulain J."/>
            <person name="De Berardinis V."/>
            <person name="Cruaud C."/>
            <person name="Duprat S."/>
            <person name="Brottier P."/>
            <person name="Coutanceau J.-P."/>
            <person name="Gouzy J."/>
            <person name="Parra G."/>
            <person name="Lardier G."/>
            <person name="Chapple C."/>
            <person name="McKernan K.J."/>
            <person name="McEwan P."/>
            <person name="Bosak S."/>
            <person name="Kellis M."/>
            <person name="Volff J.-N."/>
            <person name="Guigo R."/>
            <person name="Zody M.C."/>
            <person name="Mesirov J."/>
            <person name="Lindblad-Toh K."/>
            <person name="Birren B."/>
            <person name="Nusbaum C."/>
            <person name="Kahn D."/>
            <person name="Robinson-Rechavi M."/>
            <person name="Laudet V."/>
            <person name="Schachter V."/>
            <person name="Quetier F."/>
            <person name="Saurin W."/>
            <person name="Scarpelli C."/>
            <person name="Wincker P."/>
            <person name="Lander E.S."/>
            <person name="Weissenbach J."/>
            <person name="Roest Crollius H."/>
        </authorList>
    </citation>
    <scope>NUCLEOTIDE SEQUENCE [LARGE SCALE GENOMIC DNA]</scope>
</reference>
<evidence type="ECO:0000313" key="9">
    <source>
        <dbReference type="Proteomes" id="UP000007303"/>
    </source>
</evidence>
<keyword evidence="4" id="KW-1015">Disulfide bond</keyword>
<comment type="subcellular location">
    <subcellularLocation>
        <location evidence="1">Secreted</location>
    </subcellularLocation>
</comment>
<dbReference type="EMBL" id="CAAE01015029">
    <property type="protein sequence ID" value="CAG11130.1"/>
    <property type="molecule type" value="Genomic_DNA"/>
</dbReference>
<dbReference type="Ensembl" id="ENSTNIT00000021158.1">
    <property type="protein sequence ID" value="ENSTNIP00000020925.1"/>
    <property type="gene ID" value="ENSTNIG00000017773.1"/>
</dbReference>
<protein>
    <submittedName>
        <fullName evidence="7">(spotted green pufferfish) hypothetical protein</fullName>
    </submittedName>
</protein>
<dbReference type="GeneTree" id="ENSGT00470000042293"/>
<evidence type="ECO:0000256" key="5">
    <source>
        <dbReference type="SAM" id="SignalP"/>
    </source>
</evidence>
<feature type="chain" id="PRO_5014105017" evidence="5">
    <location>
        <begin position="21"/>
        <end position="282"/>
    </location>
</feature>
<dbReference type="OMA" id="VIRCDSK"/>
<name>Q4RKF2_TETNG</name>
<feature type="signal peptide" evidence="5">
    <location>
        <begin position="1"/>
        <end position="20"/>
    </location>
</feature>
<dbReference type="PANTHER" id="PTHR12274">
    <property type="entry name" value="GRANULIN"/>
    <property type="match status" value="1"/>
</dbReference>
<keyword evidence="5" id="KW-0732">Signal</keyword>
<dbReference type="GO" id="GO:0005576">
    <property type="term" value="C:extracellular region"/>
    <property type="evidence" value="ECO:0007669"/>
    <property type="project" value="UniProtKB-SubCell"/>
</dbReference>
<keyword evidence="9" id="KW-1185">Reference proteome</keyword>
<gene>
    <name evidence="7" type="ORF">GSTENG00032983001</name>
</gene>
<organism evidence="7">
    <name type="scientific">Tetraodon nigroviridis</name>
    <name type="common">Spotted green pufferfish</name>
    <name type="synonym">Chelonodon nigroviridis</name>
    <dbReference type="NCBI Taxonomy" id="99883"/>
    <lineage>
        <taxon>Eukaryota</taxon>
        <taxon>Metazoa</taxon>
        <taxon>Chordata</taxon>
        <taxon>Craniata</taxon>
        <taxon>Vertebrata</taxon>
        <taxon>Euteleostomi</taxon>
        <taxon>Actinopterygii</taxon>
        <taxon>Neopterygii</taxon>
        <taxon>Teleostei</taxon>
        <taxon>Neoteleostei</taxon>
        <taxon>Acanthomorphata</taxon>
        <taxon>Eupercaria</taxon>
        <taxon>Tetraodontiformes</taxon>
        <taxon>Tetradontoidea</taxon>
        <taxon>Tetraodontidae</taxon>
        <taxon>Tetraodon</taxon>
    </lineage>
</organism>
<feature type="domain" description="Granulins" evidence="6">
    <location>
        <begin position="53"/>
        <end position="66"/>
    </location>
</feature>
<reference evidence="7" key="2">
    <citation type="submission" date="2004-02" db="EMBL/GenBank/DDBJ databases">
        <authorList>
            <consortium name="Genoscope"/>
            <consortium name="Whitehead Institute Centre for Genome Research"/>
        </authorList>
    </citation>
    <scope>NUCLEOTIDE SEQUENCE</scope>
</reference>
<dbReference type="InterPro" id="IPR000118">
    <property type="entry name" value="Granulin"/>
</dbReference>
<dbReference type="Gene3D" id="2.10.25.160">
    <property type="entry name" value="Granulin"/>
    <property type="match status" value="3"/>
</dbReference>
<evidence type="ECO:0000256" key="1">
    <source>
        <dbReference type="ARBA" id="ARBA00004613"/>
    </source>
</evidence>
<dbReference type="HOGENOM" id="CLU_066308_0_0_1"/>
<dbReference type="Proteomes" id="UP000007303">
    <property type="component" value="Unassembled WGS sequence"/>
</dbReference>
<dbReference type="SMART" id="SM00277">
    <property type="entry name" value="GRAN"/>
    <property type="match status" value="3"/>
</dbReference>
<evidence type="ECO:0000256" key="2">
    <source>
        <dbReference type="ARBA" id="ARBA00010093"/>
    </source>
</evidence>
<feature type="domain" description="Granulins" evidence="6">
    <location>
        <begin position="150"/>
        <end position="163"/>
    </location>
</feature>
<evidence type="ECO:0000256" key="4">
    <source>
        <dbReference type="ARBA" id="ARBA00023157"/>
    </source>
</evidence>
<dbReference type="Pfam" id="PF00396">
    <property type="entry name" value="Granulin"/>
    <property type="match status" value="3"/>
</dbReference>
<proteinExistence type="inferred from homology"/>
<dbReference type="SUPFAM" id="SSF57277">
    <property type="entry name" value="Granulin repeat"/>
    <property type="match status" value="2"/>
</dbReference>